<feature type="compositionally biased region" description="Acidic residues" evidence="1">
    <location>
        <begin position="998"/>
        <end position="1018"/>
    </location>
</feature>
<comment type="caution">
    <text evidence="2">The sequence shown here is derived from an EMBL/GenBank/DDBJ whole genome shotgun (WGS) entry which is preliminary data.</text>
</comment>
<feature type="region of interest" description="Disordered" evidence="1">
    <location>
        <begin position="949"/>
        <end position="1018"/>
    </location>
</feature>
<accession>A0AAD2JXD5</accession>
<sequence length="1426" mass="160681">MAPTLKSCNHCHKEGLQGRKGLLKHYVVCPATSQRQALAMQTYQAGISVSGSSDGQSQDAAVPDFEMGEPEPLVPQHPQVPELPTRRTRAGRIVRPTLKVRQAYAPPALPPRLPSPQPATDEDPPLVRQWIKTMPNADGRYKIFPNRPTHDPDASITLADIDHRARTNGRSVQGPAALPPWFPFRDKHVAKFMEWHHLGSGNHSNMSTNTLAAIIGSAGFDPTSFINFDVSRENRRLDGMVKLMLGESEVDTAAWRSAAVKISLPATKIRRPEKDAPVFEVQNVKYRSFIDVTKEFFQGPDFVDAHLTPYIHCQDPNVDPSPLQPNFDPLDVPLDVAGFPSIPQGHFAVYQEVYESRKMLSEHIAVRRDPTQPNIETVIAALMLYSDATHLANFGSASLWPAYLQFGNLSKYKRASPSLGTMHHLIYFPTNAFSVLAEHSFSVFQILAPDLMHEVELGTWKALFTHLLRILEALDSTQVAELDARFRQISSFGCGTIRKFHNNVSEMKKLAARDFEDILQCILSVLEGLFTDPDAAPGSPNHEKIVLDLVYIFQMWHALAKSRFHHELSNSFFHEVTRELGKASRYFRDITCEAYRTRTFELAAEHAMGDYPEWIKTMGTSDSYSTQTGELHHKKAKGMYGKTNKRDFERQLAGKDHQHRALQLVIKNIRLAEAQIVAAPMNTAEIESEDDDDSNMDRYTMARQGRSLDLRAWSQDHRGDPATANFIRLLRVHLLARLYGYDYNGDEHQFRDDELASVLFKGEKMYEHERLRVNFKTYDNQVDEDIISTRHHPDFMVYSQEDDEDDDHPFWYGRALGIYHILVYHTGSESKLSGPKRMDFLHVRWFGREGDHLSGWKHRRLPKIGFLEPNDGAGPSAFGFIDPAVILRAVHLIPAFSLGKTDRYLTKSIAHIFEGDENKDWVCYYVNIFVDRDMAWRFLPFGHGRLKRSSQLPSIEPTEDYNHAPDNDAPETVPESYTLDDLPDSGSDDDMQGRDDGSENDDIGSEGSDSQDEVESDLEDLDTPVYVIRLLTTADVQPSHSFVFLPPLMAQALIFGDLFAELDTVVGSAPSGKRGKSKRFSIAMQSGRTQLALLAKLSLRTFDFTKDIGQVLSVGAEDQWGMAFHGGAPDWTQAGSALGTETAEAQSKSLREADTHHLKPKLWILFDDPNHIFDPPLDLKLKSARGVHHSMLLPLFIGAEMSLRASGAWVPPEDPFDSPLYAALPPDERRYRIGLDLLTNEEVVYQLINGEIDVDETMLPLHLYKDYKYDREDVWDGLCRSTALLRVIRSLLLGDEHTDRVPSKTPQNCSAATLGIKHVTPGLVVYACVQLRVMMSCSAWDNNLEDGCFDYDAYASMLRGAFYLPTSEGYTTNEAELSQWGSDTLAFIQSHVFGGALPTRHSDANRRHQHCKFNALAVMRARAHPH</sequence>
<gene>
    <name evidence="2" type="ORF">MYCIT1_LOCUS9395</name>
</gene>
<evidence type="ECO:0000313" key="3">
    <source>
        <dbReference type="Proteomes" id="UP001295794"/>
    </source>
</evidence>
<feature type="region of interest" description="Disordered" evidence="1">
    <location>
        <begin position="100"/>
        <end position="124"/>
    </location>
</feature>
<dbReference type="EMBL" id="CAVNYO010000116">
    <property type="protein sequence ID" value="CAK5267132.1"/>
    <property type="molecule type" value="Genomic_DNA"/>
</dbReference>
<feature type="compositionally biased region" description="Acidic residues" evidence="1">
    <location>
        <begin position="981"/>
        <end position="990"/>
    </location>
</feature>
<evidence type="ECO:0000256" key="1">
    <source>
        <dbReference type="SAM" id="MobiDB-lite"/>
    </source>
</evidence>
<dbReference type="Proteomes" id="UP001295794">
    <property type="component" value="Unassembled WGS sequence"/>
</dbReference>
<evidence type="ECO:0000313" key="2">
    <source>
        <dbReference type="EMBL" id="CAK5267132.1"/>
    </source>
</evidence>
<feature type="compositionally biased region" description="Pro residues" evidence="1">
    <location>
        <begin position="107"/>
        <end position="117"/>
    </location>
</feature>
<protein>
    <submittedName>
        <fullName evidence="2">Uncharacterized protein</fullName>
    </submittedName>
</protein>
<dbReference type="InterPro" id="IPR041078">
    <property type="entry name" value="Plavaka"/>
</dbReference>
<dbReference type="Pfam" id="PF18759">
    <property type="entry name" value="Plavaka"/>
    <property type="match status" value="1"/>
</dbReference>
<name>A0AAD2JXD5_9AGAR</name>
<proteinExistence type="predicted"/>
<dbReference type="Pfam" id="PF20414">
    <property type="entry name" value="DUF6698"/>
    <property type="match status" value="1"/>
</dbReference>
<keyword evidence="3" id="KW-1185">Reference proteome</keyword>
<dbReference type="InterPro" id="IPR046521">
    <property type="entry name" value="DUF6698"/>
</dbReference>
<reference evidence="2" key="1">
    <citation type="submission" date="2023-11" db="EMBL/GenBank/DDBJ databases">
        <authorList>
            <person name="De Vega J J."/>
            <person name="De Vega J J."/>
        </authorList>
    </citation>
    <scope>NUCLEOTIDE SEQUENCE</scope>
</reference>
<organism evidence="2 3">
    <name type="scientific">Mycena citricolor</name>
    <dbReference type="NCBI Taxonomy" id="2018698"/>
    <lineage>
        <taxon>Eukaryota</taxon>
        <taxon>Fungi</taxon>
        <taxon>Dikarya</taxon>
        <taxon>Basidiomycota</taxon>
        <taxon>Agaricomycotina</taxon>
        <taxon>Agaricomycetes</taxon>
        <taxon>Agaricomycetidae</taxon>
        <taxon>Agaricales</taxon>
        <taxon>Marasmiineae</taxon>
        <taxon>Mycenaceae</taxon>
        <taxon>Mycena</taxon>
    </lineage>
</organism>